<comment type="similarity">
    <text evidence="2">Belongs to the mab-21 family.</text>
</comment>
<organism evidence="11 12">
    <name type="scientific">Pinctada imbricata</name>
    <name type="common">Atlantic pearl-oyster</name>
    <name type="synonym">Pinctada martensii</name>
    <dbReference type="NCBI Taxonomy" id="66713"/>
    <lineage>
        <taxon>Eukaryota</taxon>
        <taxon>Metazoa</taxon>
        <taxon>Spiralia</taxon>
        <taxon>Lophotrochozoa</taxon>
        <taxon>Mollusca</taxon>
        <taxon>Bivalvia</taxon>
        <taxon>Autobranchia</taxon>
        <taxon>Pteriomorphia</taxon>
        <taxon>Pterioida</taxon>
        <taxon>Pterioidea</taxon>
        <taxon>Pteriidae</taxon>
        <taxon>Pinctada</taxon>
    </lineage>
</organism>
<evidence type="ECO:0000256" key="4">
    <source>
        <dbReference type="ARBA" id="ARBA00022695"/>
    </source>
</evidence>
<comment type="caution">
    <text evidence="11">The sequence shown here is derived from an EMBL/GenBank/DDBJ whole genome shotgun (WGS) entry which is preliminary data.</text>
</comment>
<proteinExistence type="inferred from homology"/>
<dbReference type="PANTHER" id="PTHR10656:SF42">
    <property type="entry name" value="CYCLIC GMP-AMP SYNTHASE-LIKE PROTEIN-RELATED"/>
    <property type="match status" value="1"/>
</dbReference>
<dbReference type="PANTHER" id="PTHR10656">
    <property type="entry name" value="CELL FATE DETERMINING PROTEIN MAB21-RELATED"/>
    <property type="match status" value="1"/>
</dbReference>
<keyword evidence="6" id="KW-0547">Nucleotide-binding</keyword>
<evidence type="ECO:0000256" key="1">
    <source>
        <dbReference type="ARBA" id="ARBA00001946"/>
    </source>
</evidence>
<accession>A0AA89CBS0</accession>
<dbReference type="EMBL" id="VSWD01000001">
    <property type="protein sequence ID" value="KAK3108582.1"/>
    <property type="molecule type" value="Genomic_DNA"/>
</dbReference>
<gene>
    <name evidence="11" type="ORF">FSP39_011235</name>
</gene>
<reference evidence="11" key="1">
    <citation type="submission" date="2019-08" db="EMBL/GenBank/DDBJ databases">
        <title>The improved chromosome-level genome for the pearl oyster Pinctada fucata martensii using PacBio sequencing and Hi-C.</title>
        <authorList>
            <person name="Zheng Z."/>
        </authorList>
    </citation>
    <scope>NUCLEOTIDE SEQUENCE</scope>
    <source>
        <strain evidence="11">ZZ-2019</strain>
        <tissue evidence="11">Adductor muscle</tissue>
    </source>
</reference>
<dbReference type="GO" id="GO:0005524">
    <property type="term" value="F:ATP binding"/>
    <property type="evidence" value="ECO:0007669"/>
    <property type="project" value="UniProtKB-KW"/>
</dbReference>
<evidence type="ECO:0000313" key="11">
    <source>
        <dbReference type="EMBL" id="KAK3108582.1"/>
    </source>
</evidence>
<comment type="cofactor">
    <cofactor evidence="1">
        <name>Mg(2+)</name>
        <dbReference type="ChEBI" id="CHEBI:18420"/>
    </cofactor>
</comment>
<evidence type="ECO:0000256" key="3">
    <source>
        <dbReference type="ARBA" id="ARBA00022679"/>
    </source>
</evidence>
<evidence type="ECO:0000259" key="9">
    <source>
        <dbReference type="Pfam" id="PF03281"/>
    </source>
</evidence>
<dbReference type="Pfam" id="PF20266">
    <property type="entry name" value="Mab-21_C"/>
    <property type="match status" value="1"/>
</dbReference>
<dbReference type="Proteomes" id="UP001186944">
    <property type="component" value="Unassembled WGS sequence"/>
</dbReference>
<keyword evidence="5" id="KW-0479">Metal-binding</keyword>
<evidence type="ECO:0000256" key="8">
    <source>
        <dbReference type="ARBA" id="ARBA00022842"/>
    </source>
</evidence>
<dbReference type="SMART" id="SM01265">
    <property type="entry name" value="Mab-21"/>
    <property type="match status" value="1"/>
</dbReference>
<evidence type="ECO:0000256" key="7">
    <source>
        <dbReference type="ARBA" id="ARBA00022840"/>
    </source>
</evidence>
<dbReference type="Gene3D" id="1.10.1410.40">
    <property type="match status" value="1"/>
</dbReference>
<evidence type="ECO:0000313" key="12">
    <source>
        <dbReference type="Proteomes" id="UP001186944"/>
    </source>
</evidence>
<keyword evidence="3" id="KW-0808">Transferase</keyword>
<dbReference type="GO" id="GO:0016779">
    <property type="term" value="F:nucleotidyltransferase activity"/>
    <property type="evidence" value="ECO:0007669"/>
    <property type="project" value="UniProtKB-KW"/>
</dbReference>
<keyword evidence="7" id="KW-0067">ATP-binding</keyword>
<name>A0AA89CBS0_PINIB</name>
<feature type="domain" description="Mab-21-like nucleotidyltransferase" evidence="9">
    <location>
        <begin position="158"/>
        <end position="238"/>
    </location>
</feature>
<dbReference type="Pfam" id="PF03281">
    <property type="entry name" value="Mab-21"/>
    <property type="match status" value="1"/>
</dbReference>
<keyword evidence="12" id="KW-1185">Reference proteome</keyword>
<dbReference type="InterPro" id="IPR046903">
    <property type="entry name" value="Mab-21-like_nuc_Trfase"/>
</dbReference>
<dbReference type="AlphaFoldDB" id="A0AA89CBS0"/>
<evidence type="ECO:0000256" key="5">
    <source>
        <dbReference type="ARBA" id="ARBA00022723"/>
    </source>
</evidence>
<dbReference type="InterPro" id="IPR046906">
    <property type="entry name" value="Mab-21_HhH/H2TH-like"/>
</dbReference>
<sequence length="673" mass="79400">MARHDYLTNLSYFWYDFANKKVGYEEMIRNRREVDKFLEEVNNVQLEGLIINKLISGSRAEGFRFKTSDLDLMLVYKTIKVKLENDVTHDQIDDNTVLIMETDKTRPGFCMLRLDSCSHRENVCDLCALYRNSKYLSSALWRNKKKQSEEMWIHGPCVSTKNCNLEIDYAHCLQCTKWPRQALSCILRMVKAGWPSIDILTGIVQNGCHLVPIGDKVSDKEVLEWRISFSVAEKTLIHQMNHCQFLCYGMLKIFLKEVIDKTPETNGLICSYFLKTAVFWEIVHNTKLWEMKDFLKWVWICFRRLLSWMKEGYCPNFFIPENNMFLGKIYGRSQRVLLHHLTISYMEGYRCLPVCRCNRCLSIYRLSHFIQFPVSEFVCKKWEADFHIMDEIFTSWSCYYISPRKCSLDFVRDISFLQHMQREQDQTYVRKVITNVNLHDLIRTFLFKSVLKMIPNFFVGGNKRLYGVVSNFLSTLKHTKIDVVTHKFLSAIFLYRCGMYRHVLRIMINIKKHLQRRNVMYTWSIHMDAYRKAGGDSLPVDVMIKKFIVLTCRLKVKICLPELDMKNVISCSSVYPPMVLLYFLSYMSHYRLEMYSEADSVLNDLNVLVNYDDGRQVPRLHKGISWLVLGTCQEIGGYRHDALTSYNTVLEVEAYYSFILETALERIENLQLL</sequence>
<protein>
    <submittedName>
        <fullName evidence="11">Uncharacterized protein</fullName>
    </submittedName>
</protein>
<dbReference type="GO" id="GO:0046872">
    <property type="term" value="F:metal ion binding"/>
    <property type="evidence" value="ECO:0007669"/>
    <property type="project" value="UniProtKB-KW"/>
</dbReference>
<feature type="domain" description="Mab-21-like HhH/H2TH-like" evidence="10">
    <location>
        <begin position="246"/>
        <end position="327"/>
    </location>
</feature>
<keyword evidence="4" id="KW-0548">Nucleotidyltransferase</keyword>
<evidence type="ECO:0000256" key="2">
    <source>
        <dbReference type="ARBA" id="ARBA00008307"/>
    </source>
</evidence>
<keyword evidence="8" id="KW-0460">Magnesium</keyword>
<evidence type="ECO:0000259" key="10">
    <source>
        <dbReference type="Pfam" id="PF20266"/>
    </source>
</evidence>
<dbReference type="InterPro" id="IPR024810">
    <property type="entry name" value="MAB21L/cGLR"/>
</dbReference>
<evidence type="ECO:0000256" key="6">
    <source>
        <dbReference type="ARBA" id="ARBA00022741"/>
    </source>
</evidence>